<accession>A0A414MH13</accession>
<evidence type="ECO:0000313" key="5">
    <source>
        <dbReference type="EMBL" id="RHF11060.1"/>
    </source>
</evidence>
<feature type="signal peptide" evidence="3">
    <location>
        <begin position="1"/>
        <end position="20"/>
    </location>
</feature>
<gene>
    <name evidence="5" type="ORF">DW701_03975</name>
</gene>
<proteinExistence type="predicted"/>
<dbReference type="EMBL" id="QSLA01000003">
    <property type="protein sequence ID" value="RHF11060.1"/>
    <property type="molecule type" value="Genomic_DNA"/>
</dbReference>
<dbReference type="Pfam" id="PF19762">
    <property type="entry name" value="DUF6249"/>
    <property type="match status" value="1"/>
</dbReference>
<keyword evidence="2" id="KW-0812">Transmembrane</keyword>
<evidence type="ECO:0000259" key="4">
    <source>
        <dbReference type="Pfam" id="PF19762"/>
    </source>
</evidence>
<feature type="compositionally biased region" description="Polar residues" evidence="1">
    <location>
        <begin position="206"/>
        <end position="218"/>
    </location>
</feature>
<feature type="chain" id="PRO_5019252568" description="DUF6249 domain-containing protein" evidence="3">
    <location>
        <begin position="21"/>
        <end position="227"/>
    </location>
</feature>
<protein>
    <recommendedName>
        <fullName evidence="4">DUF6249 domain-containing protein</fullName>
    </recommendedName>
</protein>
<comment type="caution">
    <text evidence="5">The sequence shown here is derived from an EMBL/GenBank/DDBJ whole genome shotgun (WGS) entry which is preliminary data.</text>
</comment>
<evidence type="ECO:0000313" key="6">
    <source>
        <dbReference type="Proteomes" id="UP000283538"/>
    </source>
</evidence>
<dbReference type="Proteomes" id="UP000283538">
    <property type="component" value="Unassembled WGS sequence"/>
</dbReference>
<keyword evidence="3" id="KW-0732">Signal</keyword>
<feature type="domain" description="DUF6249" evidence="4">
    <location>
        <begin position="99"/>
        <end position="203"/>
    </location>
</feature>
<feature type="transmembrane region" description="Helical" evidence="2">
    <location>
        <begin position="95"/>
        <end position="119"/>
    </location>
</feature>
<dbReference type="InterPro" id="IPR046216">
    <property type="entry name" value="DUF6249"/>
</dbReference>
<reference evidence="5 6" key="1">
    <citation type="submission" date="2018-08" db="EMBL/GenBank/DDBJ databases">
        <title>A genome reference for cultivated species of the human gut microbiota.</title>
        <authorList>
            <person name="Zou Y."/>
            <person name="Xue W."/>
            <person name="Luo G."/>
        </authorList>
    </citation>
    <scope>NUCLEOTIDE SEQUENCE [LARGE SCALE GENOMIC DNA]</scope>
    <source>
        <strain evidence="5 6">AM26-26AC</strain>
    </source>
</reference>
<feature type="region of interest" description="Disordered" evidence="1">
    <location>
        <begin position="206"/>
        <end position="227"/>
    </location>
</feature>
<feature type="transmembrane region" description="Helical" evidence="2">
    <location>
        <begin position="158"/>
        <end position="175"/>
    </location>
</feature>
<keyword evidence="2" id="KW-0472">Membrane</keyword>
<dbReference type="AlphaFoldDB" id="A0A414MH13"/>
<dbReference type="RefSeq" id="WP_118226575.1">
    <property type="nucleotide sequence ID" value="NZ_JAQECU010000006.1"/>
</dbReference>
<name>A0A414MH13_9BACE</name>
<sequence>MIMKRIIFALMTAIMLCTLAQGKNRTVTENDSLGNPKRVIELKDTMINGKSVTDTLSIMTYENSTHRHTESDNDYKSRNDAYDFGWNIGHNTREAIIAIVAIVSVFGLPLVVVFIVFFFRYKNRKAKYRLVEQALASGQPLPEHLFKDTESMDTRSKGIKNVFAGIGLFIFLWAITGEFGLGCIGLLIMFTGFGQVVIYYTQQHKAPQSNGQPDNTKTGFPEKNEEK</sequence>
<evidence type="ECO:0000256" key="3">
    <source>
        <dbReference type="SAM" id="SignalP"/>
    </source>
</evidence>
<feature type="transmembrane region" description="Helical" evidence="2">
    <location>
        <begin position="181"/>
        <end position="200"/>
    </location>
</feature>
<organism evidence="5 6">
    <name type="scientific">Bacteroides eggerthii</name>
    <dbReference type="NCBI Taxonomy" id="28111"/>
    <lineage>
        <taxon>Bacteria</taxon>
        <taxon>Pseudomonadati</taxon>
        <taxon>Bacteroidota</taxon>
        <taxon>Bacteroidia</taxon>
        <taxon>Bacteroidales</taxon>
        <taxon>Bacteroidaceae</taxon>
        <taxon>Bacteroides</taxon>
    </lineage>
</organism>
<evidence type="ECO:0000256" key="1">
    <source>
        <dbReference type="SAM" id="MobiDB-lite"/>
    </source>
</evidence>
<evidence type="ECO:0000256" key="2">
    <source>
        <dbReference type="SAM" id="Phobius"/>
    </source>
</evidence>
<keyword evidence="2" id="KW-1133">Transmembrane helix</keyword>